<evidence type="ECO:0000259" key="10">
    <source>
        <dbReference type="PROSITE" id="PS50262"/>
    </source>
</evidence>
<dbReference type="GO" id="GO:0004930">
    <property type="term" value="F:G protein-coupled receptor activity"/>
    <property type="evidence" value="ECO:0007669"/>
    <property type="project" value="UniProtKB-KW"/>
</dbReference>
<feature type="domain" description="G-protein coupled receptors family 1 profile" evidence="10">
    <location>
        <begin position="38"/>
        <end position="248"/>
    </location>
</feature>
<dbReference type="PANTHER" id="PTHR24228">
    <property type="entry name" value="B2 BRADYKININ RECEPTOR/ANGIOTENSIN II RECEPTOR"/>
    <property type="match status" value="1"/>
</dbReference>
<dbReference type="Proteomes" id="UP000663854">
    <property type="component" value="Unassembled WGS sequence"/>
</dbReference>
<evidence type="ECO:0000256" key="6">
    <source>
        <dbReference type="ARBA" id="ARBA00023136"/>
    </source>
</evidence>
<keyword evidence="6 9" id="KW-0472">Membrane</keyword>
<keyword evidence="2" id="KW-1003">Cell membrane</keyword>
<evidence type="ECO:0000313" key="12">
    <source>
        <dbReference type="Proteomes" id="UP000663854"/>
    </source>
</evidence>
<evidence type="ECO:0000256" key="8">
    <source>
        <dbReference type="ARBA" id="ARBA00023224"/>
    </source>
</evidence>
<accession>A0A814H410</accession>
<feature type="transmembrane region" description="Helical" evidence="9">
    <location>
        <begin position="59"/>
        <end position="81"/>
    </location>
</feature>
<dbReference type="AlphaFoldDB" id="A0A814H410"/>
<keyword evidence="4 9" id="KW-1133">Transmembrane helix</keyword>
<dbReference type="PROSITE" id="PS50262">
    <property type="entry name" value="G_PROTEIN_RECEP_F1_2"/>
    <property type="match status" value="1"/>
</dbReference>
<feature type="transmembrane region" description="Helical" evidence="9">
    <location>
        <begin position="140"/>
        <end position="158"/>
    </location>
</feature>
<keyword evidence="3 9" id="KW-0812">Transmembrane</keyword>
<dbReference type="EMBL" id="CAJNOH010000337">
    <property type="protein sequence ID" value="CAF1004852.1"/>
    <property type="molecule type" value="Genomic_DNA"/>
</dbReference>
<organism evidence="11 12">
    <name type="scientific">Rotaria sordida</name>
    <dbReference type="NCBI Taxonomy" id="392033"/>
    <lineage>
        <taxon>Eukaryota</taxon>
        <taxon>Metazoa</taxon>
        <taxon>Spiralia</taxon>
        <taxon>Gnathifera</taxon>
        <taxon>Rotifera</taxon>
        <taxon>Eurotatoria</taxon>
        <taxon>Bdelloidea</taxon>
        <taxon>Philodinida</taxon>
        <taxon>Philodinidae</taxon>
        <taxon>Rotaria</taxon>
    </lineage>
</organism>
<reference evidence="11" key="1">
    <citation type="submission" date="2021-02" db="EMBL/GenBank/DDBJ databases">
        <authorList>
            <person name="Nowell W R."/>
        </authorList>
    </citation>
    <scope>NUCLEOTIDE SEQUENCE</scope>
</reference>
<comment type="caution">
    <text evidence="11">The sequence shown here is derived from an EMBL/GenBank/DDBJ whole genome shotgun (WGS) entry which is preliminary data.</text>
</comment>
<name>A0A814H410_9BILA</name>
<keyword evidence="5" id="KW-0297">G-protein coupled receptor</keyword>
<feature type="transmembrane region" description="Helical" evidence="9">
    <location>
        <begin position="178"/>
        <end position="202"/>
    </location>
</feature>
<evidence type="ECO:0000256" key="7">
    <source>
        <dbReference type="ARBA" id="ARBA00023170"/>
    </source>
</evidence>
<evidence type="ECO:0000256" key="9">
    <source>
        <dbReference type="SAM" id="Phobius"/>
    </source>
</evidence>
<proteinExistence type="predicted"/>
<feature type="transmembrane region" description="Helical" evidence="9">
    <location>
        <begin position="234"/>
        <end position="253"/>
    </location>
</feature>
<evidence type="ECO:0000256" key="1">
    <source>
        <dbReference type="ARBA" id="ARBA00004651"/>
    </source>
</evidence>
<dbReference type="CDD" id="cd00637">
    <property type="entry name" value="7tm_classA_rhodopsin-like"/>
    <property type="match status" value="1"/>
</dbReference>
<evidence type="ECO:0000256" key="4">
    <source>
        <dbReference type="ARBA" id="ARBA00022989"/>
    </source>
</evidence>
<dbReference type="GO" id="GO:0005886">
    <property type="term" value="C:plasma membrane"/>
    <property type="evidence" value="ECO:0007669"/>
    <property type="project" value="UniProtKB-SubCell"/>
</dbReference>
<protein>
    <recommendedName>
        <fullName evidence="10">G-protein coupled receptors family 1 profile domain-containing protein</fullName>
    </recommendedName>
</protein>
<gene>
    <name evidence="11" type="ORF">PYM288_LOCUS14802</name>
</gene>
<comment type="subcellular location">
    <subcellularLocation>
        <location evidence="1">Cell membrane</location>
        <topology evidence="1">Multi-pass membrane protein</topology>
    </subcellularLocation>
</comment>
<evidence type="ECO:0000313" key="11">
    <source>
        <dbReference type="EMBL" id="CAF1004852.1"/>
    </source>
</evidence>
<dbReference type="SUPFAM" id="SSF81321">
    <property type="entry name" value="Family A G protein-coupled receptor-like"/>
    <property type="match status" value="1"/>
</dbReference>
<dbReference type="InterPro" id="IPR017452">
    <property type="entry name" value="GPCR_Rhodpsn_7TM"/>
</dbReference>
<dbReference type="Gene3D" id="1.20.1070.10">
    <property type="entry name" value="Rhodopsin 7-helix transmembrane proteins"/>
    <property type="match status" value="1"/>
</dbReference>
<evidence type="ECO:0000256" key="2">
    <source>
        <dbReference type="ARBA" id="ARBA00022475"/>
    </source>
</evidence>
<sequence length="304" mass="34875">MNSTSLIFMSNSLTINTELWFIPLDIVTILSTALTVGVAILILLIILIDKTCHTVPMMLIANSCLAELICAGDSLGMSILTLRNDLQQIPYPDSMCIFRGYLSYASCAVMNYSFLLQAIYRYVIVVYPNYLIFQSTRFQLFFICVTWTFGFVYPIGFMSNGNITYDVDNQICQIPLGLSFPMIFVAFCIYTIPISIIILVYFKLVRYVKTMSNLVTPVNTLIRARRELNMFRRIVILVTILVILGIPYITFIYERLDNILYDKIFTSKLTLFVSSSNDLIHRLDDSLIDRFCLQILSQIHHKIT</sequence>
<feature type="transmembrane region" description="Helical" evidence="9">
    <location>
        <begin position="20"/>
        <end position="47"/>
    </location>
</feature>
<keyword evidence="7" id="KW-0675">Receptor</keyword>
<evidence type="ECO:0000256" key="3">
    <source>
        <dbReference type="ARBA" id="ARBA00022692"/>
    </source>
</evidence>
<evidence type="ECO:0000256" key="5">
    <source>
        <dbReference type="ARBA" id="ARBA00023040"/>
    </source>
</evidence>
<feature type="transmembrane region" description="Helical" evidence="9">
    <location>
        <begin position="101"/>
        <end position="120"/>
    </location>
</feature>
<dbReference type="PANTHER" id="PTHR24228:SF59">
    <property type="entry name" value="NEUROPEPTIDE RECEPTOR 15"/>
    <property type="match status" value="1"/>
</dbReference>
<keyword evidence="8" id="KW-0807">Transducer</keyword>